<dbReference type="Gene3D" id="1.10.150.20">
    <property type="entry name" value="5' to 3' exonuclease, C-terminal subdomain"/>
    <property type="match status" value="1"/>
</dbReference>
<dbReference type="InterPro" id="IPR022880">
    <property type="entry name" value="DNApol_IV"/>
</dbReference>
<dbReference type="InterPro" id="IPR043502">
    <property type="entry name" value="DNA/RNA_pol_sf"/>
</dbReference>
<dbReference type="Pfam" id="PF11799">
    <property type="entry name" value="IMS_C"/>
    <property type="match status" value="1"/>
</dbReference>
<proteinExistence type="inferred from homology"/>
<dbReference type="AlphaFoldDB" id="A0A430F4U6"/>
<keyword evidence="10 13" id="KW-0234">DNA repair</keyword>
<keyword evidence="7 13" id="KW-0227">DNA damage</keyword>
<dbReference type="GO" id="GO:0000287">
    <property type="term" value="F:magnesium ion binding"/>
    <property type="evidence" value="ECO:0007669"/>
    <property type="project" value="UniProtKB-UniRule"/>
</dbReference>
<evidence type="ECO:0000256" key="11">
    <source>
        <dbReference type="ARBA" id="ARBA00025589"/>
    </source>
</evidence>
<comment type="catalytic activity">
    <reaction evidence="12 13">
        <text>DNA(n) + a 2'-deoxyribonucleoside 5'-triphosphate = DNA(n+1) + diphosphate</text>
        <dbReference type="Rhea" id="RHEA:22508"/>
        <dbReference type="Rhea" id="RHEA-COMP:17339"/>
        <dbReference type="Rhea" id="RHEA-COMP:17340"/>
        <dbReference type="ChEBI" id="CHEBI:33019"/>
        <dbReference type="ChEBI" id="CHEBI:61560"/>
        <dbReference type="ChEBI" id="CHEBI:173112"/>
        <dbReference type="EC" id="2.7.7.7"/>
    </reaction>
</comment>
<dbReference type="InterPro" id="IPR036775">
    <property type="entry name" value="DNA_pol_Y-fam_lit_finger_sf"/>
</dbReference>
<dbReference type="HAMAP" id="MF_01113">
    <property type="entry name" value="DNApol_IV"/>
    <property type="match status" value="1"/>
</dbReference>
<dbReference type="Pfam" id="PF00817">
    <property type="entry name" value="IMS"/>
    <property type="match status" value="1"/>
</dbReference>
<keyword evidence="9 13" id="KW-0239">DNA-directed DNA polymerase</keyword>
<dbReference type="Proteomes" id="UP000288052">
    <property type="component" value="Unassembled WGS sequence"/>
</dbReference>
<comment type="similarity">
    <text evidence="1 13">Belongs to the DNA polymerase type-Y family.</text>
</comment>
<comment type="subcellular location">
    <subcellularLocation>
        <location evidence="13">Cytoplasm</location>
    </subcellularLocation>
</comment>
<dbReference type="InterPro" id="IPR017961">
    <property type="entry name" value="DNA_pol_Y-fam_little_finger"/>
</dbReference>
<evidence type="ECO:0000256" key="7">
    <source>
        <dbReference type="ARBA" id="ARBA00022763"/>
    </source>
</evidence>
<keyword evidence="2 13" id="KW-0515">Mutator protein</keyword>
<evidence type="ECO:0000256" key="8">
    <source>
        <dbReference type="ARBA" id="ARBA00022842"/>
    </source>
</evidence>
<dbReference type="InterPro" id="IPR043128">
    <property type="entry name" value="Rev_trsase/Diguanyl_cyclase"/>
</dbReference>
<comment type="cofactor">
    <cofactor evidence="13">
        <name>Mg(2+)</name>
        <dbReference type="ChEBI" id="CHEBI:18420"/>
    </cofactor>
    <text evidence="13">Binds 2 magnesium ions per subunit.</text>
</comment>
<keyword evidence="13" id="KW-0238">DNA-binding</keyword>
<evidence type="ECO:0000313" key="15">
    <source>
        <dbReference type="EMBL" id="RSX44921.1"/>
    </source>
</evidence>
<dbReference type="EC" id="2.7.7.7" evidence="13"/>
<dbReference type="CDD" id="cd03586">
    <property type="entry name" value="PolY_Pol_IV_kappa"/>
    <property type="match status" value="1"/>
</dbReference>
<evidence type="ECO:0000256" key="10">
    <source>
        <dbReference type="ARBA" id="ARBA00023204"/>
    </source>
</evidence>
<name>A0A430F4U6_9BIFI</name>
<accession>A0A430F4U6</accession>
<dbReference type="EMBL" id="QXGI01000011">
    <property type="protein sequence ID" value="RSX44921.1"/>
    <property type="molecule type" value="Genomic_DNA"/>
</dbReference>
<dbReference type="GO" id="GO:0009432">
    <property type="term" value="P:SOS response"/>
    <property type="evidence" value="ECO:0007669"/>
    <property type="project" value="TreeGrafter"/>
</dbReference>
<evidence type="ECO:0000256" key="12">
    <source>
        <dbReference type="ARBA" id="ARBA00049244"/>
    </source>
</evidence>
<evidence type="ECO:0000256" key="1">
    <source>
        <dbReference type="ARBA" id="ARBA00010945"/>
    </source>
</evidence>
<gene>
    <name evidence="13" type="primary">dinB</name>
    <name evidence="15" type="ORF">D2E22_1909</name>
</gene>
<comment type="subunit">
    <text evidence="13">Monomer.</text>
</comment>
<reference evidence="15 16" key="1">
    <citation type="submission" date="2018-09" db="EMBL/GenBank/DDBJ databases">
        <title>Characterization of the phylogenetic diversity of five novel species belonging to the genus Bifidobacterium.</title>
        <authorList>
            <person name="Lugli G.A."/>
            <person name="Duranti S."/>
            <person name="Milani C."/>
        </authorList>
    </citation>
    <scope>NUCLEOTIDE SEQUENCE [LARGE SCALE GENOMIC DNA]</scope>
    <source>
        <strain evidence="15 16">2020B</strain>
    </source>
</reference>
<dbReference type="GO" id="GO:0005829">
    <property type="term" value="C:cytosol"/>
    <property type="evidence" value="ECO:0007669"/>
    <property type="project" value="TreeGrafter"/>
</dbReference>
<dbReference type="PANTHER" id="PTHR11076:SF33">
    <property type="entry name" value="DNA POLYMERASE KAPPA"/>
    <property type="match status" value="1"/>
</dbReference>
<dbReference type="NCBIfam" id="NF002677">
    <property type="entry name" value="PRK02406.1"/>
    <property type="match status" value="1"/>
</dbReference>
<dbReference type="Gene3D" id="3.30.1490.100">
    <property type="entry name" value="DNA polymerase, Y-family, little finger domain"/>
    <property type="match status" value="1"/>
</dbReference>
<dbReference type="PROSITE" id="PS50173">
    <property type="entry name" value="UMUC"/>
    <property type="match status" value="1"/>
</dbReference>
<keyword evidence="5 13" id="KW-0235">DNA replication</keyword>
<evidence type="ECO:0000256" key="13">
    <source>
        <dbReference type="HAMAP-Rule" id="MF_01113"/>
    </source>
</evidence>
<keyword evidence="8 13" id="KW-0460">Magnesium</keyword>
<evidence type="ECO:0000313" key="16">
    <source>
        <dbReference type="Proteomes" id="UP000288052"/>
    </source>
</evidence>
<dbReference type="SUPFAM" id="SSF100879">
    <property type="entry name" value="Lesion bypass DNA polymerase (Y-family), little finger domain"/>
    <property type="match status" value="1"/>
</dbReference>
<dbReference type="Gene3D" id="3.40.1170.60">
    <property type="match status" value="1"/>
</dbReference>
<dbReference type="GO" id="GO:0003684">
    <property type="term" value="F:damaged DNA binding"/>
    <property type="evidence" value="ECO:0007669"/>
    <property type="project" value="InterPro"/>
</dbReference>
<dbReference type="Gene3D" id="3.30.70.270">
    <property type="match status" value="1"/>
</dbReference>
<protein>
    <recommendedName>
        <fullName evidence="13">DNA polymerase IV</fullName>
        <shortName evidence="13">Pol IV</shortName>
        <ecNumber evidence="13">2.7.7.7</ecNumber>
    </recommendedName>
</protein>
<keyword evidence="16" id="KW-1185">Reference proteome</keyword>
<evidence type="ECO:0000256" key="4">
    <source>
        <dbReference type="ARBA" id="ARBA00022695"/>
    </source>
</evidence>
<feature type="active site" evidence="13">
    <location>
        <position position="139"/>
    </location>
</feature>
<evidence type="ECO:0000256" key="6">
    <source>
        <dbReference type="ARBA" id="ARBA00022723"/>
    </source>
</evidence>
<evidence type="ECO:0000259" key="14">
    <source>
        <dbReference type="PROSITE" id="PS50173"/>
    </source>
</evidence>
<dbReference type="GO" id="GO:0006261">
    <property type="term" value="P:DNA-templated DNA replication"/>
    <property type="evidence" value="ECO:0007669"/>
    <property type="project" value="UniProtKB-UniRule"/>
</dbReference>
<dbReference type="FunFam" id="3.30.1490.100:FF:000004">
    <property type="entry name" value="DNA polymerase IV"/>
    <property type="match status" value="1"/>
</dbReference>
<sequence length="441" mass="47564">MPLTGFHSNKCSTRIWHMSTAPRIAAAKRDWGHDERGCTVLHIDMDAFFASLEIARHPELAGRPVIIGTGNRAVVSAANYEARKYGINSAMPASRAHQLCPGGVFLPVDHHYYSQVSRDIFSTIFSHVTDQIEQVSVDECYMDVAGALLEWGSPLRIGAWLREQVRARHGITCSVGVASNKLVAKMASTNAKPDGMLLIPIARQAEFVQMMPLRGIPGLGPALERRLGEHGVDSVRALAELDLPLLEGITGSHVTAERLYNAARGLDARPIVTHAPEKSIGAEHTFPQDVSDAASVCGLLRRCCDDVASTLRRKGLVARTVTVKLRFPDLSITTKSLTIEQPTDAASALLPVTLRLLRAMLGVPVDATPARLPRSIRLAGMSVSGLSERAKTVIQPTLEDMLAESGDDDHGSTTQTRLRGAEEALDAIRGRFGSGSAQLGI</sequence>
<dbReference type="SUPFAM" id="SSF56672">
    <property type="entry name" value="DNA/RNA polymerases"/>
    <property type="match status" value="1"/>
</dbReference>
<feature type="site" description="Substrate discrimination" evidence="13">
    <location>
        <position position="49"/>
    </location>
</feature>
<dbReference type="PANTHER" id="PTHR11076">
    <property type="entry name" value="DNA REPAIR POLYMERASE UMUC / TRANSFERASE FAMILY MEMBER"/>
    <property type="match status" value="1"/>
</dbReference>
<keyword evidence="4 13" id="KW-0548">Nucleotidyltransferase</keyword>
<feature type="binding site" evidence="13">
    <location>
        <position position="44"/>
    </location>
    <ligand>
        <name>Mg(2+)</name>
        <dbReference type="ChEBI" id="CHEBI:18420"/>
    </ligand>
</feature>
<evidence type="ECO:0000256" key="9">
    <source>
        <dbReference type="ARBA" id="ARBA00022932"/>
    </source>
</evidence>
<evidence type="ECO:0000256" key="2">
    <source>
        <dbReference type="ARBA" id="ARBA00022457"/>
    </source>
</evidence>
<dbReference type="GO" id="GO:0003887">
    <property type="term" value="F:DNA-directed DNA polymerase activity"/>
    <property type="evidence" value="ECO:0007669"/>
    <property type="project" value="UniProtKB-UniRule"/>
</dbReference>
<comment type="caution">
    <text evidence="15">The sequence shown here is derived from an EMBL/GenBank/DDBJ whole genome shotgun (WGS) entry which is preliminary data.</text>
</comment>
<dbReference type="GO" id="GO:0006281">
    <property type="term" value="P:DNA repair"/>
    <property type="evidence" value="ECO:0007669"/>
    <property type="project" value="UniProtKB-UniRule"/>
</dbReference>
<dbReference type="GO" id="GO:0042276">
    <property type="term" value="P:error-prone translesion synthesis"/>
    <property type="evidence" value="ECO:0007669"/>
    <property type="project" value="TreeGrafter"/>
</dbReference>
<keyword evidence="13" id="KW-0963">Cytoplasm</keyword>
<organism evidence="15 16">
    <name type="scientific">Bifidobacterium castoris</name>
    <dbReference type="NCBI Taxonomy" id="2306972"/>
    <lineage>
        <taxon>Bacteria</taxon>
        <taxon>Bacillati</taxon>
        <taxon>Actinomycetota</taxon>
        <taxon>Actinomycetes</taxon>
        <taxon>Bifidobacteriales</taxon>
        <taxon>Bifidobacteriaceae</taxon>
        <taxon>Bifidobacterium</taxon>
    </lineage>
</organism>
<keyword evidence="6 13" id="KW-0479">Metal-binding</keyword>
<evidence type="ECO:0000256" key="3">
    <source>
        <dbReference type="ARBA" id="ARBA00022679"/>
    </source>
</evidence>
<dbReference type="InterPro" id="IPR001126">
    <property type="entry name" value="UmuC"/>
</dbReference>
<dbReference type="InterPro" id="IPR050116">
    <property type="entry name" value="DNA_polymerase-Y"/>
</dbReference>
<keyword evidence="3 13" id="KW-0808">Transferase</keyword>
<feature type="domain" description="UmuC" evidence="14">
    <location>
        <begin position="40"/>
        <end position="220"/>
    </location>
</feature>
<comment type="function">
    <text evidence="11 13">Poorly processive, error-prone DNA polymerase involved in untargeted mutagenesis. Copies undamaged DNA at stalled replication forks, which arise in vivo from mismatched or misaligned primer ends. These misaligned primers can be extended by PolIV. Exhibits no 3'-5' exonuclease (proofreading) activity. May be involved in translesional synthesis, in conjunction with the beta clamp from PolIII.</text>
</comment>
<feature type="binding site" evidence="13">
    <location>
        <position position="138"/>
    </location>
    <ligand>
        <name>Mg(2+)</name>
        <dbReference type="ChEBI" id="CHEBI:18420"/>
    </ligand>
</feature>
<evidence type="ECO:0000256" key="5">
    <source>
        <dbReference type="ARBA" id="ARBA00022705"/>
    </source>
</evidence>